<dbReference type="InterPro" id="IPR038765">
    <property type="entry name" value="Papain-like_cys_pep_sf"/>
</dbReference>
<dbReference type="Gene3D" id="3.90.70.10">
    <property type="entry name" value="Cysteine proteinases"/>
    <property type="match status" value="1"/>
</dbReference>
<dbReference type="Proteomes" id="UP000323439">
    <property type="component" value="Unassembled WGS sequence"/>
</dbReference>
<dbReference type="InterPro" id="IPR000668">
    <property type="entry name" value="Peptidase_C1A_C"/>
</dbReference>
<name>A0A1G5X4G7_9EURY</name>
<dbReference type="GO" id="GO:0008234">
    <property type="term" value="F:cysteine-type peptidase activity"/>
    <property type="evidence" value="ECO:0007669"/>
    <property type="project" value="InterPro"/>
</dbReference>
<keyword evidence="3" id="KW-1185">Reference proteome</keyword>
<dbReference type="InterPro" id="IPR013783">
    <property type="entry name" value="Ig-like_fold"/>
</dbReference>
<dbReference type="Pfam" id="PF00112">
    <property type="entry name" value="Peptidase_C1"/>
    <property type="match status" value="1"/>
</dbReference>
<dbReference type="AlphaFoldDB" id="A0A1G5X4G7"/>
<dbReference type="SUPFAM" id="SSF51126">
    <property type="entry name" value="Pectin lyase-like"/>
    <property type="match status" value="1"/>
</dbReference>
<dbReference type="Gene3D" id="2.60.40.10">
    <property type="entry name" value="Immunoglobulins"/>
    <property type="match status" value="1"/>
</dbReference>
<gene>
    <name evidence="2" type="ORF">SAMN02910315_01931</name>
</gene>
<accession>A0A1G5X4G7</accession>
<dbReference type="InterPro" id="IPR011050">
    <property type="entry name" value="Pectin_lyase_fold/virulence"/>
</dbReference>
<dbReference type="SUPFAM" id="SSF54001">
    <property type="entry name" value="Cysteine proteinases"/>
    <property type="match status" value="1"/>
</dbReference>
<reference evidence="2 3" key="1">
    <citation type="submission" date="2016-10" db="EMBL/GenBank/DDBJ databases">
        <authorList>
            <person name="Varghese N."/>
            <person name="Submissions S."/>
        </authorList>
    </citation>
    <scope>NUCLEOTIDE SEQUENCE [LARGE SCALE GENOMIC DNA]</scope>
    <source>
        <strain evidence="2 3">DSM 16643</strain>
    </source>
</reference>
<evidence type="ECO:0000259" key="1">
    <source>
        <dbReference type="SMART" id="SM00645"/>
    </source>
</evidence>
<dbReference type="SMART" id="SM00710">
    <property type="entry name" value="PbH1"/>
    <property type="match status" value="7"/>
</dbReference>
<evidence type="ECO:0000313" key="2">
    <source>
        <dbReference type="EMBL" id="SDA64964.1"/>
    </source>
</evidence>
<protein>
    <submittedName>
        <fullName evidence="2">Polymorphic outer membrane protein repeat-containing protein</fullName>
    </submittedName>
</protein>
<dbReference type="InterPro" id="IPR006626">
    <property type="entry name" value="PbH1"/>
</dbReference>
<dbReference type="RefSeq" id="WP_149732434.1">
    <property type="nucleotide sequence ID" value="NZ_FMXB01000017.1"/>
</dbReference>
<organism evidence="2 3">
    <name type="scientific">Methanobrevibacter millerae</name>
    <dbReference type="NCBI Taxonomy" id="230361"/>
    <lineage>
        <taxon>Archaea</taxon>
        <taxon>Methanobacteriati</taxon>
        <taxon>Methanobacteriota</taxon>
        <taxon>Methanomada group</taxon>
        <taxon>Methanobacteria</taxon>
        <taxon>Methanobacteriales</taxon>
        <taxon>Methanobacteriaceae</taxon>
        <taxon>Methanobrevibacter</taxon>
    </lineage>
</organism>
<dbReference type="EMBL" id="FMXB01000017">
    <property type="protein sequence ID" value="SDA64964.1"/>
    <property type="molecule type" value="Genomic_DNA"/>
</dbReference>
<dbReference type="GO" id="GO:0006508">
    <property type="term" value="P:proteolysis"/>
    <property type="evidence" value="ECO:0007669"/>
    <property type="project" value="InterPro"/>
</dbReference>
<sequence length="1109" mass="121695">MKVLKIIIVMLVLIIPVGAVCAADDISDETLSDDGQEDMYMVDEASFTDLTDEINNTGTTLDLTKDYAFNNATDNKNGIVIGKDNFVLNGNGFTIDGKNQSRIFNITANNVTLSNLILTGGNAEKGGAIYTSGSLTLNNVTFIKNFATTEGGAIELLSDNVLNINNSKFIDNYGGGGSSIYIENGKLNLYNTEFTSDVHAKRAQIIIKEAEGYVDNVTFANIVSNYTPAIYMEKSKALTILNSKFINLAASISSGAIGHKSGGVLYIRNCEFINITSAKNAGAILVDIPGMDNTRPGNVTILDTVFRNTSSGFGGAYIQFGGNLTINNTEFTNCHATYNGGAVYISYVDSAEINDCNFTSNGVDIIEGYPTYGGAMVIDMSTISINDSRFINNTASAGNAIYAYDGSYNIRNTLFENNTNPIYTFFDKQSIIDKTNIFINDNNVSTNNTFYATIQDGEGLQLTLINNVINVTALPARYDSRDWGWVSPVRNQGWTGACWTFAMSGVLESALLKATGLAADFSENNMQNTMTKYSIYGDTQTLEGGGNIDSTAYLLSWLGAFVQDADTYDDLGKLSPVIKTQNDIHIQDLMFIPNNEIPNGTQLKWAILKYGSIDVNYNGQSTYDDVTPYYRPDTHSQYVNVTIPPNHAVSVVGWDDNYPKENFGIIPSGDGAWIVKNSWGPGFGENGFLYVSYYDQTLLQYAPGGIFRYATAIIIENTVPYNKNYQYDLMWDEGFDTGNSTASYMNVFEAVDDDLIAAVGTYFNQSGINYTVEIFVNDVLKLTQEGVSPYLGYHTIKLNDYIPVKKGDVFKAVITSNGVPFIDLSDTRVHYTRNISFVSIDGQPWQDAYDLGYIACLKVYTVALPFYTEDLVKIYKNDSKFEANIGVANQTVTFEINGGTYNRISDENGTARIAINLNPGNYTIKTTFNGTTVENSITVLPTLIADNLVKYFRNASQFYITLIDGEGNPVAGKNITMNINGVFYNRVTNENGTARLNINLNPGEYILTALDPLTGLQMSYNITVLSTLEADDLDMKYKDGSTFNVSVVDGEGQALSGVNVTFNINGVFYNRTTDSEGIARLNINLMAGEYIITSEYDELRISNTITIRD</sequence>
<dbReference type="PANTHER" id="PTHR11319">
    <property type="entry name" value="G PROTEIN-COUPLED RECEPTOR-RELATED"/>
    <property type="match status" value="1"/>
</dbReference>
<dbReference type="PANTHER" id="PTHR11319:SF35">
    <property type="entry name" value="OUTER MEMBRANE PROTEIN PMPC-RELATED"/>
    <property type="match status" value="1"/>
</dbReference>
<evidence type="ECO:0000313" key="3">
    <source>
        <dbReference type="Proteomes" id="UP000323439"/>
    </source>
</evidence>
<dbReference type="Pfam" id="PF18560">
    <property type="entry name" value="Lectin_like"/>
    <property type="match status" value="1"/>
</dbReference>
<dbReference type="SMART" id="SM00645">
    <property type="entry name" value="Pept_C1"/>
    <property type="match status" value="1"/>
</dbReference>
<feature type="domain" description="Peptidase C1A papain C-terminal" evidence="1">
    <location>
        <begin position="474"/>
        <end position="706"/>
    </location>
</feature>
<dbReference type="InterPro" id="IPR040528">
    <property type="entry name" value="Lectin-like"/>
</dbReference>
<proteinExistence type="predicted"/>
<dbReference type="OrthoDB" id="78423at2157"/>
<dbReference type="CDD" id="cd02619">
    <property type="entry name" value="Peptidase_C1"/>
    <property type="match status" value="1"/>
</dbReference>